<dbReference type="OrthoDB" id="9812907at2"/>
<dbReference type="Gene3D" id="1.10.1040.10">
    <property type="entry name" value="N-(1-d-carboxylethyl)-l-norvaline Dehydrogenase, domain 2"/>
    <property type="match status" value="1"/>
</dbReference>
<sequence length="289" mass="29721">MEKIGLIGVGLMGHGIGLNVAKGGRQLSWLDHPGNQPTEDLAALGARKVSDLAGLAAASDAIILCVTGSPQVEAIVLGEDGLLPHLGAGQVLIDCSTARPRSTIEVAEAVRATGCAFVDAPMTRTPKEAAEGRLNLLVGASDADFATVLPLLQSFSEVAKHVGPVGSGHQMKLLHNYVSIGSAVLMAEAAACARKCGLDAEVFCEVLQEGGGRGATLERLLPFITTGEVANFRFSLSNGAKDLGYYAALAEGEGASDGVARAVRALLDAEIEAGNGARMMPELVALLDR</sequence>
<dbReference type="InterPro" id="IPR036291">
    <property type="entry name" value="NAD(P)-bd_dom_sf"/>
</dbReference>
<evidence type="ECO:0000313" key="6">
    <source>
        <dbReference type="EMBL" id="QDL94302.1"/>
    </source>
</evidence>
<reference evidence="6 7" key="1">
    <citation type="submission" date="2019-06" db="EMBL/GenBank/DDBJ databases">
        <title>Genome sequence of Rhodobacteraceae bacterium D4M1.</title>
        <authorList>
            <person name="Cao J."/>
        </authorList>
    </citation>
    <scope>NUCLEOTIDE SEQUENCE [LARGE SCALE GENOMIC DNA]</scope>
    <source>
        <strain evidence="6 7">D4M1</strain>
        <plasmid evidence="7">pd4m1a</plasmid>
    </source>
</reference>
<dbReference type="InterPro" id="IPR029154">
    <property type="entry name" value="HIBADH-like_NADP-bd"/>
</dbReference>
<accession>A0A5B8G4U9</accession>
<dbReference type="GO" id="GO:0016491">
    <property type="term" value="F:oxidoreductase activity"/>
    <property type="evidence" value="ECO:0007669"/>
    <property type="project" value="UniProtKB-KW"/>
</dbReference>
<dbReference type="SUPFAM" id="SSF51735">
    <property type="entry name" value="NAD(P)-binding Rossmann-fold domains"/>
    <property type="match status" value="1"/>
</dbReference>
<feature type="domain" description="6-phosphogluconate dehydrogenase NADP-binding" evidence="4">
    <location>
        <begin position="3"/>
        <end position="163"/>
    </location>
</feature>
<keyword evidence="1" id="KW-0560">Oxidoreductase</keyword>
<dbReference type="AlphaFoldDB" id="A0A5B8G4U9"/>
<gene>
    <name evidence="6" type="ORF">FDP22_20615</name>
</gene>
<dbReference type="InterPro" id="IPR013328">
    <property type="entry name" value="6PGD_dom2"/>
</dbReference>
<keyword evidence="2" id="KW-0520">NAD</keyword>
<dbReference type="Proteomes" id="UP000305888">
    <property type="component" value="Plasmid pD4M1A"/>
</dbReference>
<dbReference type="SUPFAM" id="SSF48179">
    <property type="entry name" value="6-phosphogluconate dehydrogenase C-terminal domain-like"/>
    <property type="match status" value="1"/>
</dbReference>
<name>A0A5B8G4U9_9RHOB</name>
<keyword evidence="6" id="KW-0614">Plasmid</keyword>
<feature type="domain" description="3-hydroxyisobutyrate dehydrogenase-like NAD-binding" evidence="5">
    <location>
        <begin position="166"/>
        <end position="284"/>
    </location>
</feature>
<evidence type="ECO:0000256" key="2">
    <source>
        <dbReference type="ARBA" id="ARBA00023027"/>
    </source>
</evidence>
<proteinExistence type="predicted"/>
<dbReference type="InterPro" id="IPR015815">
    <property type="entry name" value="HIBADH-related"/>
</dbReference>
<geneLocation type="plasmid" evidence="7">
    <name>pd4m1a</name>
</geneLocation>
<dbReference type="PANTHER" id="PTHR43060:SF15">
    <property type="entry name" value="3-HYDROXYISOBUTYRATE DEHYDROGENASE-LIKE 1, MITOCHONDRIAL-RELATED"/>
    <property type="match status" value="1"/>
</dbReference>
<evidence type="ECO:0000259" key="4">
    <source>
        <dbReference type="Pfam" id="PF03446"/>
    </source>
</evidence>
<keyword evidence="7" id="KW-1185">Reference proteome</keyword>
<evidence type="ECO:0000313" key="7">
    <source>
        <dbReference type="Proteomes" id="UP000305888"/>
    </source>
</evidence>
<dbReference type="InterPro" id="IPR006115">
    <property type="entry name" value="6PGDH_NADP-bd"/>
</dbReference>
<dbReference type="Pfam" id="PF03446">
    <property type="entry name" value="NAD_binding_2"/>
    <property type="match status" value="1"/>
</dbReference>
<organism evidence="6 7">
    <name type="scientific">Paroceanicella profunda</name>
    <dbReference type="NCBI Taxonomy" id="2579971"/>
    <lineage>
        <taxon>Bacteria</taxon>
        <taxon>Pseudomonadati</taxon>
        <taxon>Pseudomonadota</taxon>
        <taxon>Alphaproteobacteria</taxon>
        <taxon>Rhodobacterales</taxon>
        <taxon>Paracoccaceae</taxon>
        <taxon>Paroceanicella</taxon>
    </lineage>
</organism>
<evidence type="ECO:0000256" key="1">
    <source>
        <dbReference type="ARBA" id="ARBA00023002"/>
    </source>
</evidence>
<dbReference type="Gene3D" id="3.40.50.720">
    <property type="entry name" value="NAD(P)-binding Rossmann-like Domain"/>
    <property type="match status" value="1"/>
</dbReference>
<dbReference type="InterPro" id="IPR008927">
    <property type="entry name" value="6-PGluconate_DH-like_C_sf"/>
</dbReference>
<evidence type="ECO:0000256" key="3">
    <source>
        <dbReference type="PIRSR" id="PIRSR000103-1"/>
    </source>
</evidence>
<feature type="active site" evidence="3">
    <location>
        <position position="172"/>
    </location>
</feature>
<dbReference type="KEGG" id="ppru:FDP22_20615"/>
<protein>
    <submittedName>
        <fullName evidence="6">NAD(P)-dependent oxidoreductase</fullName>
    </submittedName>
</protein>
<dbReference type="PIRSF" id="PIRSF000103">
    <property type="entry name" value="HIBADH"/>
    <property type="match status" value="1"/>
</dbReference>
<dbReference type="Pfam" id="PF14833">
    <property type="entry name" value="NAD_binding_11"/>
    <property type="match status" value="1"/>
</dbReference>
<dbReference type="GO" id="GO:0050661">
    <property type="term" value="F:NADP binding"/>
    <property type="evidence" value="ECO:0007669"/>
    <property type="project" value="InterPro"/>
</dbReference>
<dbReference type="EMBL" id="CP040819">
    <property type="protein sequence ID" value="QDL94302.1"/>
    <property type="molecule type" value="Genomic_DNA"/>
</dbReference>
<evidence type="ECO:0000259" key="5">
    <source>
        <dbReference type="Pfam" id="PF14833"/>
    </source>
</evidence>
<dbReference type="GO" id="GO:0051287">
    <property type="term" value="F:NAD binding"/>
    <property type="evidence" value="ECO:0007669"/>
    <property type="project" value="InterPro"/>
</dbReference>
<dbReference type="RefSeq" id="WP_138574115.1">
    <property type="nucleotide sequence ID" value="NZ_CP040819.1"/>
</dbReference>
<dbReference type="PANTHER" id="PTHR43060">
    <property type="entry name" value="3-HYDROXYISOBUTYRATE DEHYDROGENASE-LIKE 1, MITOCHONDRIAL-RELATED"/>
    <property type="match status" value="1"/>
</dbReference>